<dbReference type="AlphaFoldDB" id="A0A1H9SA98"/>
<organism evidence="1 2">
    <name type="scientific">Azotobacter beijerinckii</name>
    <dbReference type="NCBI Taxonomy" id="170623"/>
    <lineage>
        <taxon>Bacteria</taxon>
        <taxon>Pseudomonadati</taxon>
        <taxon>Pseudomonadota</taxon>
        <taxon>Gammaproteobacteria</taxon>
        <taxon>Pseudomonadales</taxon>
        <taxon>Pseudomonadaceae</taxon>
        <taxon>Azotobacter</taxon>
    </lineage>
</organism>
<dbReference type="RefSeq" id="WP_090625384.1">
    <property type="nucleotide sequence ID" value="NZ_FOFJ01000095.1"/>
</dbReference>
<gene>
    <name evidence="1" type="ORF">SAMN04244573_04368</name>
</gene>
<dbReference type="EMBL" id="FOFJ01000095">
    <property type="protein sequence ID" value="SER81099.1"/>
    <property type="molecule type" value="Genomic_DNA"/>
</dbReference>
<name>A0A1H9SA98_9GAMM</name>
<dbReference type="Proteomes" id="UP000199267">
    <property type="component" value="Unassembled WGS sequence"/>
</dbReference>
<reference evidence="1 2" key="1">
    <citation type="submission" date="2016-10" db="EMBL/GenBank/DDBJ databases">
        <authorList>
            <person name="de Groot N.N."/>
        </authorList>
    </citation>
    <scope>NUCLEOTIDE SEQUENCE [LARGE SCALE GENOMIC DNA]</scope>
    <source>
        <strain evidence="1 2">DSM 378</strain>
    </source>
</reference>
<proteinExistence type="predicted"/>
<sequence>MIKTGITWQRERYSVETQREILVDVLARMRKAHENEQEMLLTVEDLDFLSVTAVGDWWRGVAPSDE</sequence>
<protein>
    <submittedName>
        <fullName evidence="1">Uncharacterized protein</fullName>
    </submittedName>
</protein>
<accession>A0A1H9SA98</accession>
<evidence type="ECO:0000313" key="2">
    <source>
        <dbReference type="Proteomes" id="UP000199267"/>
    </source>
</evidence>
<evidence type="ECO:0000313" key="1">
    <source>
        <dbReference type="EMBL" id="SER81099.1"/>
    </source>
</evidence>